<dbReference type="AlphaFoldDB" id="A0A4R3KFV1"/>
<dbReference type="Pfam" id="PF07944">
    <property type="entry name" value="Beta-AFase-like_GH127_cat"/>
    <property type="match status" value="1"/>
</dbReference>
<dbReference type="OrthoDB" id="9757939at2"/>
<protein>
    <recommendedName>
        <fullName evidence="6">DUF1680 family protein</fullName>
    </recommendedName>
</protein>
<evidence type="ECO:0000313" key="5">
    <source>
        <dbReference type="Proteomes" id="UP000295726"/>
    </source>
</evidence>
<comment type="caution">
    <text evidence="4">The sequence shown here is derived from an EMBL/GenBank/DDBJ whole genome shotgun (WGS) entry which is preliminary data.</text>
</comment>
<feature type="domain" description="Non-reducing end beta-L-arabinofuranosidase-like GH127 middle" evidence="3">
    <location>
        <begin position="607"/>
        <end position="706"/>
    </location>
</feature>
<name>A0A4R3KFV1_9FIRM</name>
<accession>A0A4R3KFV1</accession>
<keyword evidence="5" id="KW-1185">Reference proteome</keyword>
<dbReference type="Pfam" id="PF20736">
    <property type="entry name" value="Glyco_hydro127M"/>
    <property type="match status" value="1"/>
</dbReference>
<dbReference type="PANTHER" id="PTHR31151:SF0">
    <property type="entry name" value="PROLINE-TRNA LIGASE (DUF1680)"/>
    <property type="match status" value="1"/>
</dbReference>
<feature type="domain" description="Atrophied bacterial Ig" evidence="2">
    <location>
        <begin position="9"/>
        <end position="91"/>
    </location>
</feature>
<dbReference type="SUPFAM" id="SSF48208">
    <property type="entry name" value="Six-hairpin glycosidases"/>
    <property type="match status" value="1"/>
</dbReference>
<dbReference type="EMBL" id="SLZZ01000002">
    <property type="protein sequence ID" value="TCS82168.1"/>
    <property type="molecule type" value="Genomic_DNA"/>
</dbReference>
<sequence length="794" mass="91059">MKLTDKETVQKDREALYIGNLNTVESDLILPVKGKYGSRIRWESEDERYITRTGKVTRPTCGMGSRTVKLTAFLTCKGAEEKKEFKVTLIENKSEIHILDVYPIHLKGQVNVGCYLPFYVPVRTETGYFMHEAVWECGMSFTSKEAGTHKVEGYLKGRKQRDKKTGEEENFSVEAYIYFEESSSAEKNTLAAAAHPAPVLQKVTSLADNQGPSRVALTGENEFFGAQTRMLTFLLGTDDDQMLYNFRREAGLDTKGASPMTGWDSPEGLLRGHTTGHYLSALALCFHATGEIRILEKACYMVKSLKQCQKTLSEERGYSPGFLSAYSEEQFDLLETYTPYPQIWAPYYTLHKILAGLLDCEKWAGISEALEIADKIGEWIFQRLNRLNQGQRLKMWSIYIAGEFGGINESLAELYLRSRKETYLQAAKMFDNDRLFLPMEMKMDALDGMHANQHIPQIVGAMKIYEASGERRYYDIAKFFWESVTTGHCYAVGGTGETEMFHGRGRIGAYLTENTAESCASYNMLKLTRVLYQYEPYASYMDYYERTMQNHILASLDKKPSGETVYFLPMGSGFSKRFERENTCCHGTGMENHFKYIDSIYYQDQDTLYVNLFLESKAYWKEKEICVTQMVQEERPGQITLRLRRDDQASGSESWHLKIRQPYWCADPPEVSVNGKRKICHRQEDGYLQLAVSEDEWERDGKISVMIHFPCRLRLEHTPDNAGLAALAYGPYILAALSGQREYLHIPLNEDTLEETIVRGEKPLVFQYKALQFVPLYQISEGPYHVYFWTESLS</sequence>
<dbReference type="Proteomes" id="UP000295726">
    <property type="component" value="Unassembled WGS sequence"/>
</dbReference>
<proteinExistence type="predicted"/>
<evidence type="ECO:0000259" key="2">
    <source>
        <dbReference type="Pfam" id="PF20578"/>
    </source>
</evidence>
<organism evidence="4 5">
    <name type="scientific">Muricomes intestini</name>
    <dbReference type="NCBI Taxonomy" id="1796634"/>
    <lineage>
        <taxon>Bacteria</taxon>
        <taxon>Bacillati</taxon>
        <taxon>Bacillota</taxon>
        <taxon>Clostridia</taxon>
        <taxon>Lachnospirales</taxon>
        <taxon>Lachnospiraceae</taxon>
        <taxon>Muricomes</taxon>
    </lineage>
</organism>
<feature type="domain" description="Non-reducing end beta-L-arabinofuranosidase-like GH127 catalytic" evidence="1">
    <location>
        <begin position="223"/>
        <end position="596"/>
    </location>
</feature>
<dbReference type="GO" id="GO:0005975">
    <property type="term" value="P:carbohydrate metabolic process"/>
    <property type="evidence" value="ECO:0007669"/>
    <property type="project" value="InterPro"/>
</dbReference>
<dbReference type="InterPro" id="IPR046780">
    <property type="entry name" value="aBig_2"/>
</dbReference>
<reference evidence="4 5" key="1">
    <citation type="submission" date="2019-03" db="EMBL/GenBank/DDBJ databases">
        <title>Genomic Encyclopedia of Type Strains, Phase IV (KMG-IV): sequencing the most valuable type-strain genomes for metagenomic binning, comparative biology and taxonomic classification.</title>
        <authorList>
            <person name="Goeker M."/>
        </authorList>
    </citation>
    <scope>NUCLEOTIDE SEQUENCE [LARGE SCALE GENOMIC DNA]</scope>
    <source>
        <strain evidence="4 5">DSM 29489</strain>
    </source>
</reference>
<dbReference type="InterPro" id="IPR049046">
    <property type="entry name" value="Beta-AFase-like_GH127_middle"/>
</dbReference>
<dbReference type="RefSeq" id="WP_132378280.1">
    <property type="nucleotide sequence ID" value="NZ_SLZZ01000002.1"/>
</dbReference>
<gene>
    <name evidence="4" type="ORF">EDD59_10230</name>
</gene>
<dbReference type="PANTHER" id="PTHR31151">
    <property type="entry name" value="PROLINE-TRNA LIGASE (DUF1680)"/>
    <property type="match status" value="1"/>
</dbReference>
<evidence type="ECO:0008006" key="6">
    <source>
        <dbReference type="Google" id="ProtNLM"/>
    </source>
</evidence>
<dbReference type="InterPro" id="IPR012878">
    <property type="entry name" value="Beta-AFase-like_GH127_cat"/>
</dbReference>
<evidence type="ECO:0000313" key="4">
    <source>
        <dbReference type="EMBL" id="TCS82168.1"/>
    </source>
</evidence>
<dbReference type="InterPro" id="IPR008928">
    <property type="entry name" value="6-hairpin_glycosidase_sf"/>
</dbReference>
<evidence type="ECO:0000259" key="1">
    <source>
        <dbReference type="Pfam" id="PF07944"/>
    </source>
</evidence>
<evidence type="ECO:0000259" key="3">
    <source>
        <dbReference type="Pfam" id="PF20736"/>
    </source>
</evidence>
<dbReference type="Pfam" id="PF20578">
    <property type="entry name" value="aBig_2"/>
    <property type="match status" value="1"/>
</dbReference>